<reference evidence="1" key="1">
    <citation type="submission" date="2023-01" db="EMBL/GenBank/DDBJ databases">
        <title>The chitinases involved in constricting ring structure development in the nematode-trapping fungus Drechslerella dactyloides.</title>
        <authorList>
            <person name="Wang R."/>
            <person name="Zhang L."/>
            <person name="Tang P."/>
            <person name="Li S."/>
            <person name="Liang L."/>
        </authorList>
    </citation>
    <scope>NUCLEOTIDE SEQUENCE</scope>
    <source>
        <strain evidence="1">YMF1.00031</strain>
    </source>
</reference>
<evidence type="ECO:0000313" key="1">
    <source>
        <dbReference type="EMBL" id="KAJ6263064.1"/>
    </source>
</evidence>
<accession>A0AAD6NLK6</accession>
<name>A0AAD6NLK6_DREDA</name>
<sequence>MVDHRVSNGYSAKGIIPVAHEATKTMANLAHAGHHLRFMRCRSSLSTKPLRIPRWQQHPDWPASHETIQAARGFIVGCAVSSNPTLLVLGPGRGGLVSGHILRQTLLVLGKPKEKIGVHFVLKWGDVHTNDEGDGPDNITVRGEQPGAIIMLAHGSRDKKKSEMIPRIPTLIIEHKLEDGVSSATTSCTPRERPAVVTTIVLANVICEGLLRKSNLWSPTIDDSMAWLLLVGCEFYKMFLIFANLKYLDTDIPSSFYENTALADMLRTKQKQLQKMDARFKSYTKCSIKLLQWVLNLFWFTPYFDPETSWILLGAALKALTSAGRNDDGSLSLELLTF</sequence>
<keyword evidence="2" id="KW-1185">Reference proteome</keyword>
<gene>
    <name evidence="1" type="ORF">Dda_1623</name>
</gene>
<comment type="caution">
    <text evidence="1">The sequence shown here is derived from an EMBL/GenBank/DDBJ whole genome shotgun (WGS) entry which is preliminary data.</text>
</comment>
<dbReference type="AlphaFoldDB" id="A0AAD6NLK6"/>
<proteinExistence type="predicted"/>
<protein>
    <submittedName>
        <fullName evidence="1">Uncharacterized protein</fullName>
    </submittedName>
</protein>
<evidence type="ECO:0000313" key="2">
    <source>
        <dbReference type="Proteomes" id="UP001221413"/>
    </source>
</evidence>
<dbReference type="EMBL" id="JAQGDS010000002">
    <property type="protein sequence ID" value="KAJ6263064.1"/>
    <property type="molecule type" value="Genomic_DNA"/>
</dbReference>
<organism evidence="1 2">
    <name type="scientific">Drechslerella dactyloides</name>
    <name type="common">Nematode-trapping fungus</name>
    <name type="synonym">Arthrobotrys dactyloides</name>
    <dbReference type="NCBI Taxonomy" id="74499"/>
    <lineage>
        <taxon>Eukaryota</taxon>
        <taxon>Fungi</taxon>
        <taxon>Dikarya</taxon>
        <taxon>Ascomycota</taxon>
        <taxon>Pezizomycotina</taxon>
        <taxon>Orbiliomycetes</taxon>
        <taxon>Orbiliales</taxon>
        <taxon>Orbiliaceae</taxon>
        <taxon>Drechslerella</taxon>
    </lineage>
</organism>
<dbReference type="Proteomes" id="UP001221413">
    <property type="component" value="Unassembled WGS sequence"/>
</dbReference>